<evidence type="ECO:0000259" key="4">
    <source>
        <dbReference type="PROSITE" id="PS50113"/>
    </source>
</evidence>
<keyword evidence="2" id="KW-1133">Transmembrane helix</keyword>
<feature type="transmembrane region" description="Helical" evidence="2">
    <location>
        <begin position="159"/>
        <end position="182"/>
    </location>
</feature>
<dbReference type="Gene3D" id="3.30.450.20">
    <property type="entry name" value="PAS domain"/>
    <property type="match status" value="1"/>
</dbReference>
<feature type="transmembrane region" description="Helical" evidence="2">
    <location>
        <begin position="229"/>
        <end position="249"/>
    </location>
</feature>
<dbReference type="CDD" id="cd00130">
    <property type="entry name" value="PAS"/>
    <property type="match status" value="1"/>
</dbReference>
<feature type="transmembrane region" description="Helical" evidence="2">
    <location>
        <begin position="64"/>
        <end position="85"/>
    </location>
</feature>
<feature type="domain" description="PAS" evidence="3">
    <location>
        <begin position="363"/>
        <end position="433"/>
    </location>
</feature>
<keyword evidence="8" id="KW-1185">Reference proteome</keyword>
<dbReference type="Pfam" id="PF00563">
    <property type="entry name" value="EAL"/>
    <property type="match status" value="1"/>
</dbReference>
<organism evidence="7 8">
    <name type="scientific">Dactylosporangium cerinum</name>
    <dbReference type="NCBI Taxonomy" id="1434730"/>
    <lineage>
        <taxon>Bacteria</taxon>
        <taxon>Bacillati</taxon>
        <taxon>Actinomycetota</taxon>
        <taxon>Actinomycetes</taxon>
        <taxon>Micromonosporales</taxon>
        <taxon>Micromonosporaceae</taxon>
        <taxon>Dactylosporangium</taxon>
    </lineage>
</organism>
<dbReference type="SMART" id="SM00052">
    <property type="entry name" value="EAL"/>
    <property type="match status" value="1"/>
</dbReference>
<dbReference type="InterPro" id="IPR000700">
    <property type="entry name" value="PAS-assoc_C"/>
</dbReference>
<evidence type="ECO:0000259" key="3">
    <source>
        <dbReference type="PROSITE" id="PS50112"/>
    </source>
</evidence>
<evidence type="ECO:0000259" key="5">
    <source>
        <dbReference type="PROSITE" id="PS50883"/>
    </source>
</evidence>
<accession>A0ABV9W0Q3</accession>
<dbReference type="InterPro" id="IPR000160">
    <property type="entry name" value="GGDEF_dom"/>
</dbReference>
<feature type="transmembrane region" description="Helical" evidence="2">
    <location>
        <begin position="324"/>
        <end position="343"/>
    </location>
</feature>
<dbReference type="Proteomes" id="UP001595912">
    <property type="component" value="Unassembled WGS sequence"/>
</dbReference>
<dbReference type="InterPro" id="IPR052155">
    <property type="entry name" value="Biofilm_reg_signaling"/>
</dbReference>
<dbReference type="InterPro" id="IPR000014">
    <property type="entry name" value="PAS"/>
</dbReference>
<dbReference type="PANTHER" id="PTHR44757:SF2">
    <property type="entry name" value="BIOFILM ARCHITECTURE MAINTENANCE PROTEIN MBAA"/>
    <property type="match status" value="1"/>
</dbReference>
<keyword evidence="2" id="KW-0472">Membrane</keyword>
<evidence type="ECO:0000256" key="2">
    <source>
        <dbReference type="SAM" id="Phobius"/>
    </source>
</evidence>
<dbReference type="InterPro" id="IPR035965">
    <property type="entry name" value="PAS-like_dom_sf"/>
</dbReference>
<keyword evidence="2" id="KW-0812">Transmembrane</keyword>
<feature type="compositionally biased region" description="Basic and acidic residues" evidence="1">
    <location>
        <begin position="1"/>
        <end position="10"/>
    </location>
</feature>
<feature type="domain" description="PAC" evidence="4">
    <location>
        <begin position="437"/>
        <end position="488"/>
    </location>
</feature>
<proteinExistence type="predicted"/>
<gene>
    <name evidence="7" type="ORF">ACFPIJ_30915</name>
</gene>
<dbReference type="PROSITE" id="PS50112">
    <property type="entry name" value="PAS"/>
    <property type="match status" value="1"/>
</dbReference>
<dbReference type="PROSITE" id="PS50883">
    <property type="entry name" value="EAL"/>
    <property type="match status" value="1"/>
</dbReference>
<feature type="region of interest" description="Disordered" evidence="1">
    <location>
        <begin position="1"/>
        <end position="21"/>
    </location>
</feature>
<dbReference type="InterPro" id="IPR035919">
    <property type="entry name" value="EAL_sf"/>
</dbReference>
<feature type="transmembrane region" description="Helical" evidence="2">
    <location>
        <begin position="293"/>
        <end position="312"/>
    </location>
</feature>
<comment type="caution">
    <text evidence="7">The sequence shown here is derived from an EMBL/GenBank/DDBJ whole genome shotgun (WGS) entry which is preliminary data.</text>
</comment>
<dbReference type="EMBL" id="JBHSIU010000041">
    <property type="protein sequence ID" value="MFC5002232.1"/>
    <property type="molecule type" value="Genomic_DNA"/>
</dbReference>
<reference evidence="8" key="1">
    <citation type="journal article" date="2019" name="Int. J. Syst. Evol. Microbiol.">
        <title>The Global Catalogue of Microorganisms (GCM) 10K type strain sequencing project: providing services to taxonomists for standard genome sequencing and annotation.</title>
        <authorList>
            <consortium name="The Broad Institute Genomics Platform"/>
            <consortium name="The Broad Institute Genome Sequencing Center for Infectious Disease"/>
            <person name="Wu L."/>
            <person name="Ma J."/>
        </authorList>
    </citation>
    <scope>NUCLEOTIDE SEQUENCE [LARGE SCALE GENOMIC DNA]</scope>
    <source>
        <strain evidence="8">CGMCC 4.7152</strain>
    </source>
</reference>
<evidence type="ECO:0000313" key="7">
    <source>
        <dbReference type="EMBL" id="MFC5002232.1"/>
    </source>
</evidence>
<dbReference type="SMART" id="SM00091">
    <property type="entry name" value="PAS"/>
    <property type="match status" value="1"/>
</dbReference>
<feature type="transmembrane region" description="Helical" evidence="2">
    <location>
        <begin position="29"/>
        <end position="52"/>
    </location>
</feature>
<feature type="transmembrane region" description="Helical" evidence="2">
    <location>
        <begin position="97"/>
        <end position="121"/>
    </location>
</feature>
<evidence type="ECO:0000313" key="8">
    <source>
        <dbReference type="Proteomes" id="UP001595912"/>
    </source>
</evidence>
<dbReference type="InterPro" id="IPR013656">
    <property type="entry name" value="PAS_4"/>
</dbReference>
<dbReference type="RefSeq" id="WP_380120118.1">
    <property type="nucleotide sequence ID" value="NZ_JBHSIU010000041.1"/>
</dbReference>
<evidence type="ECO:0000259" key="6">
    <source>
        <dbReference type="PROSITE" id="PS50887"/>
    </source>
</evidence>
<dbReference type="SUPFAM" id="SSF55785">
    <property type="entry name" value="PYP-like sensor domain (PAS domain)"/>
    <property type="match status" value="1"/>
</dbReference>
<dbReference type="NCBIfam" id="TIGR00254">
    <property type="entry name" value="GGDEF"/>
    <property type="match status" value="1"/>
</dbReference>
<dbReference type="CDD" id="cd01949">
    <property type="entry name" value="GGDEF"/>
    <property type="match status" value="1"/>
</dbReference>
<feature type="transmembrane region" description="Helical" evidence="2">
    <location>
        <begin position="194"/>
        <end position="217"/>
    </location>
</feature>
<dbReference type="SUPFAM" id="SSF141868">
    <property type="entry name" value="EAL domain-like"/>
    <property type="match status" value="1"/>
</dbReference>
<dbReference type="PROSITE" id="PS50113">
    <property type="entry name" value="PAC"/>
    <property type="match status" value="1"/>
</dbReference>
<dbReference type="PANTHER" id="PTHR44757">
    <property type="entry name" value="DIGUANYLATE CYCLASE DGCP"/>
    <property type="match status" value="1"/>
</dbReference>
<feature type="domain" description="EAL" evidence="5">
    <location>
        <begin position="661"/>
        <end position="919"/>
    </location>
</feature>
<name>A0ABV9W0Q3_9ACTN</name>
<dbReference type="InterPro" id="IPR001633">
    <property type="entry name" value="EAL_dom"/>
</dbReference>
<sequence length="931" mass="99192">MSSPDEHAEDGLQMTGTGRPRSAARLRDAVFGPSHADVIAQVVIVLIAWGWFALNVRGPIGPSALGWVPNLCSAALAGAALWTVGADARVNRAAARFWRLMGAGTLLVGVGSVVRGIQAIGDPGGRIGAVDGAVFLVAVLLEGWALLRLPLGLDSRPRRVTFLLDACTVVAAGGLFLWQFWLRPSLEQDGGNRTAFFTGLVTLVVSLLALFAIVKVVLTGGSTVDRAALRWFGLAIIVGALASAPEAFLPPGAPSPSQLAVPLSCLFAVFAARCERRDRPAPDAAVVQGRRRSFSVLPYVAVGAGNLLLLFVMTSDNPGERLGVAVGVVILAVLVVVRQMLTFQENTRLVARLDAGMVELGDRERRFRSLVQNASDLITVTDADGILTYVSPGATRFLGLPAEQWPGRAAADMIYVDDAEEVFAAYERVIREPGAPVVFQARLAHVDGSWRWAEITMANLLHDPGVAGIVCNSRDVTDARDFQQRLSHQASHDALTDLANRSLFGERVSEALAAGPPERLRVLLIDLNEFKTVNDTLGHAVGDALLVAAADRLRGAVRRGDIVARLGGDEFAVLLEHADDAAALTVIGRIAAAFEQPVDVDGHRLRLAASIGVALGTVAATPQELLRRADVAMYAAKADRDGPRIRHVDYAAPLDVPVRARATLERDLRTGIDEGQFSVVYQPIVALDGVRLDAGGVPAMVEALVRWEHPGRGTVPPADFIPVAESTGLIVPLGRWILEQTCRQAVTWHHAYGAAAPRLSVNVSARQLQEADFAADVDRVLTATGLAPQRLTVEITETATLHPSCVQSVHALRALGVRISLDDFGTGHSSLSTLQTCPVDEIKLDRAFTGTCTAPDGRTVAAAVIQMARALRLTAVAEGIETQAQAQRLRELGYPHGQGDHFARPQPPERIEALLAAGHLVRAEQPGLATR</sequence>
<dbReference type="Gene3D" id="3.30.70.270">
    <property type="match status" value="1"/>
</dbReference>
<dbReference type="Pfam" id="PF08448">
    <property type="entry name" value="PAS_4"/>
    <property type="match status" value="1"/>
</dbReference>
<dbReference type="Pfam" id="PF00990">
    <property type="entry name" value="GGDEF"/>
    <property type="match status" value="1"/>
</dbReference>
<dbReference type="CDD" id="cd01948">
    <property type="entry name" value="EAL"/>
    <property type="match status" value="1"/>
</dbReference>
<dbReference type="SMART" id="SM00267">
    <property type="entry name" value="GGDEF"/>
    <property type="match status" value="1"/>
</dbReference>
<dbReference type="PROSITE" id="PS50887">
    <property type="entry name" value="GGDEF"/>
    <property type="match status" value="1"/>
</dbReference>
<feature type="domain" description="GGDEF" evidence="6">
    <location>
        <begin position="518"/>
        <end position="650"/>
    </location>
</feature>
<protein>
    <submittedName>
        <fullName evidence="7">Bifunctional diguanylate cyclase/phosphodiesterase</fullName>
    </submittedName>
</protein>
<dbReference type="Gene3D" id="3.20.20.450">
    <property type="entry name" value="EAL domain"/>
    <property type="match status" value="1"/>
</dbReference>
<dbReference type="InterPro" id="IPR029787">
    <property type="entry name" value="Nucleotide_cyclase"/>
</dbReference>
<feature type="transmembrane region" description="Helical" evidence="2">
    <location>
        <begin position="127"/>
        <end position="147"/>
    </location>
</feature>
<dbReference type="NCBIfam" id="TIGR00229">
    <property type="entry name" value="sensory_box"/>
    <property type="match status" value="1"/>
</dbReference>
<evidence type="ECO:0000256" key="1">
    <source>
        <dbReference type="SAM" id="MobiDB-lite"/>
    </source>
</evidence>
<dbReference type="SUPFAM" id="SSF55073">
    <property type="entry name" value="Nucleotide cyclase"/>
    <property type="match status" value="1"/>
</dbReference>
<dbReference type="InterPro" id="IPR043128">
    <property type="entry name" value="Rev_trsase/Diguanyl_cyclase"/>
</dbReference>